<feature type="signal peptide" evidence="4">
    <location>
        <begin position="1"/>
        <end position="27"/>
    </location>
</feature>
<dbReference type="InterPro" id="IPR036908">
    <property type="entry name" value="RlpA-like_sf"/>
</dbReference>
<dbReference type="InterPro" id="IPR007118">
    <property type="entry name" value="Expan_Lol_pI"/>
</dbReference>
<sequence length="266" mass="28693">MATNFPQCLFLWIFVAFCSYLIRFSSCQPSGYSPAVATFYENSTSPGSGGACGLENDIASAPYNAMITAGNQALFKQGSGCGACYQVLCTQDQNSHCSGNSITVTLTDECPGACNNDPVHFDISGIAFGKLAKSGEASQLYNAGRISIFYQRVACNYNTNILFKVDKGSNPNFFAVTSEAVDGDGDLSLVEIQTSNSSWMPMQRMIGATWSVGIQPDTQKPPFSLRLTSETKQSVTAPNIIPDGWQSRSIYKSNVNFPNQLYGESN</sequence>
<evidence type="ECO:0000256" key="4">
    <source>
        <dbReference type="SAM" id="SignalP"/>
    </source>
</evidence>
<evidence type="ECO:0000256" key="2">
    <source>
        <dbReference type="ARBA" id="ARBA00022525"/>
    </source>
</evidence>
<feature type="chain" id="PRO_5010584338" evidence="4">
    <location>
        <begin position="28"/>
        <end position="266"/>
    </location>
</feature>
<comment type="subcellular location">
    <subcellularLocation>
        <location evidence="1">Secreted</location>
    </subcellularLocation>
</comment>
<evidence type="ECO:0000256" key="1">
    <source>
        <dbReference type="ARBA" id="ARBA00004613"/>
    </source>
</evidence>
<dbReference type="GO" id="GO:0005576">
    <property type="term" value="C:extracellular region"/>
    <property type="evidence" value="ECO:0007669"/>
    <property type="project" value="UniProtKB-SubCell"/>
</dbReference>
<protein>
    <submittedName>
        <fullName evidence="8">Expansin-B2</fullName>
    </submittedName>
</protein>
<keyword evidence="2" id="KW-0964">Secreted</keyword>
<dbReference type="Pfam" id="PF01357">
    <property type="entry name" value="Expansin_C"/>
    <property type="match status" value="1"/>
</dbReference>
<feature type="domain" description="Expansin-like EG45" evidence="5">
    <location>
        <begin position="49"/>
        <end position="160"/>
    </location>
</feature>
<evidence type="ECO:0000313" key="7">
    <source>
        <dbReference type="Proteomes" id="UP000189701"/>
    </source>
</evidence>
<organism evidence="7 8">
    <name type="scientific">Nicotiana sylvestris</name>
    <name type="common">Wood tobacco</name>
    <name type="synonym">South American tobacco</name>
    <dbReference type="NCBI Taxonomy" id="4096"/>
    <lineage>
        <taxon>Eukaryota</taxon>
        <taxon>Viridiplantae</taxon>
        <taxon>Streptophyta</taxon>
        <taxon>Embryophyta</taxon>
        <taxon>Tracheophyta</taxon>
        <taxon>Spermatophyta</taxon>
        <taxon>Magnoliopsida</taxon>
        <taxon>eudicotyledons</taxon>
        <taxon>Gunneridae</taxon>
        <taxon>Pentapetalae</taxon>
        <taxon>asterids</taxon>
        <taxon>lamiids</taxon>
        <taxon>Solanales</taxon>
        <taxon>Solanaceae</taxon>
        <taxon>Nicotianoideae</taxon>
        <taxon>Nicotianeae</taxon>
        <taxon>Nicotiana</taxon>
    </lineage>
</organism>
<gene>
    <name evidence="8" type="primary">LOC104232691</name>
</gene>
<dbReference type="Proteomes" id="UP000189701">
    <property type="component" value="Unplaced"/>
</dbReference>
<dbReference type="InterPro" id="IPR007112">
    <property type="entry name" value="Expansin/allergen_DPBB_dom"/>
</dbReference>
<evidence type="ECO:0000256" key="3">
    <source>
        <dbReference type="RuleBase" id="RU003460"/>
    </source>
</evidence>
<dbReference type="SUPFAM" id="SSF49590">
    <property type="entry name" value="PHL pollen allergen"/>
    <property type="match status" value="1"/>
</dbReference>
<dbReference type="InterPro" id="IPR036749">
    <property type="entry name" value="Expansin_CBD_sf"/>
</dbReference>
<feature type="domain" description="Expansin-like CBD" evidence="6">
    <location>
        <begin position="172"/>
        <end position="253"/>
    </location>
</feature>
<dbReference type="SMART" id="SM00837">
    <property type="entry name" value="DPBB_1"/>
    <property type="match status" value="1"/>
</dbReference>
<dbReference type="RefSeq" id="XP_009784253.1">
    <property type="nucleotide sequence ID" value="XM_009785951.1"/>
</dbReference>
<proteinExistence type="inferred from homology"/>
<comment type="similarity">
    <text evidence="3">Belongs to the expansin family.</text>
</comment>
<dbReference type="InterPro" id="IPR007117">
    <property type="entry name" value="Expansin_CBD"/>
</dbReference>
<dbReference type="SUPFAM" id="SSF50685">
    <property type="entry name" value="Barwin-like endoglucanases"/>
    <property type="match status" value="1"/>
</dbReference>
<dbReference type="Gene3D" id="2.60.40.760">
    <property type="entry name" value="Expansin, cellulose-binding-like domain"/>
    <property type="match status" value="1"/>
</dbReference>
<dbReference type="InterPro" id="IPR005795">
    <property type="entry name" value="LolPI"/>
</dbReference>
<evidence type="ECO:0000259" key="6">
    <source>
        <dbReference type="PROSITE" id="PS50843"/>
    </source>
</evidence>
<reference evidence="8" key="2">
    <citation type="submission" date="2025-08" db="UniProtKB">
        <authorList>
            <consortium name="RefSeq"/>
        </authorList>
    </citation>
    <scope>IDENTIFICATION</scope>
    <source>
        <tissue evidence="8">Leaf</tissue>
    </source>
</reference>
<dbReference type="InterPro" id="IPR009009">
    <property type="entry name" value="RlpA-like_DPBB"/>
</dbReference>
<dbReference type="PROSITE" id="PS50843">
    <property type="entry name" value="EXPANSIN_CBD"/>
    <property type="match status" value="1"/>
</dbReference>
<dbReference type="PANTHER" id="PTHR31692">
    <property type="entry name" value="EXPANSIN-B3"/>
    <property type="match status" value="1"/>
</dbReference>
<name>A0A1U7X086_NICSY</name>
<reference evidence="7" key="1">
    <citation type="journal article" date="2013" name="Genome Biol.">
        <title>Reference genomes and transcriptomes of Nicotiana sylvestris and Nicotiana tomentosiformis.</title>
        <authorList>
            <person name="Sierro N."/>
            <person name="Battey J.N."/>
            <person name="Ouadi S."/>
            <person name="Bovet L."/>
            <person name="Goepfert S."/>
            <person name="Bakaher N."/>
            <person name="Peitsch M.C."/>
            <person name="Ivanov N.V."/>
        </authorList>
    </citation>
    <scope>NUCLEOTIDE SEQUENCE [LARGE SCALE GENOMIC DNA]</scope>
</reference>
<dbReference type="Gene3D" id="2.40.40.10">
    <property type="entry name" value="RlpA-like domain"/>
    <property type="match status" value="1"/>
</dbReference>
<accession>A0A1U7X086</accession>
<dbReference type="GO" id="GO:0009653">
    <property type="term" value="P:anatomical structure morphogenesis"/>
    <property type="evidence" value="ECO:0007669"/>
    <property type="project" value="UniProtKB-ARBA"/>
</dbReference>
<evidence type="ECO:0000313" key="8">
    <source>
        <dbReference type="RefSeq" id="XP_009784253.1"/>
    </source>
</evidence>
<keyword evidence="4" id="KW-0732">Signal</keyword>
<dbReference type="Pfam" id="PF03330">
    <property type="entry name" value="DPBB_1"/>
    <property type="match status" value="1"/>
</dbReference>
<dbReference type="PROSITE" id="PS50842">
    <property type="entry name" value="EXPANSIN_EG45"/>
    <property type="match status" value="1"/>
</dbReference>
<evidence type="ECO:0000259" key="5">
    <source>
        <dbReference type="PROSITE" id="PS50842"/>
    </source>
</evidence>
<dbReference type="PRINTS" id="PR00829">
    <property type="entry name" value="LOLP1ALLERGN"/>
</dbReference>
<keyword evidence="7" id="KW-1185">Reference proteome</keyword>
<dbReference type="PANTHER" id="PTHR31692:SF95">
    <property type="entry name" value="EXPANSIN-B2"/>
    <property type="match status" value="1"/>
</dbReference>
<dbReference type="OrthoDB" id="406505at2759"/>
<dbReference type="PRINTS" id="PR01225">
    <property type="entry name" value="EXPANSNFAMLY"/>
</dbReference>
<dbReference type="AlphaFoldDB" id="A0A1U7X086"/>
<dbReference type="eggNOG" id="ENOG502SCPM">
    <property type="taxonomic scope" value="Eukaryota"/>
</dbReference>